<evidence type="ECO:0000256" key="5">
    <source>
        <dbReference type="ARBA" id="ARBA00023026"/>
    </source>
</evidence>
<comment type="caution">
    <text evidence="6">Lacks conserved residue(s) required for the propagation of feature annotation.</text>
</comment>
<keyword evidence="3" id="KW-0433">Leucine-rich repeat</keyword>
<proteinExistence type="inferred from homology"/>
<evidence type="ECO:0000313" key="9">
    <source>
        <dbReference type="EMBL" id="SED60486.1"/>
    </source>
</evidence>
<name>A0A1S2V5X5_9PSED</name>
<evidence type="ECO:0000256" key="4">
    <source>
        <dbReference type="ARBA" id="ARBA00022737"/>
    </source>
</evidence>
<protein>
    <recommendedName>
        <fullName evidence="2">RING-type E3 ubiquitin transferase</fullName>
        <ecNumber evidence="2">2.3.2.27</ecNumber>
    </recommendedName>
</protein>
<dbReference type="PANTHER" id="PTHR48051:SF1">
    <property type="entry name" value="RAS SUPPRESSOR PROTEIN 1"/>
    <property type="match status" value="1"/>
</dbReference>
<dbReference type="Gene3D" id="1.20.58.360">
    <property type="entry name" value="Shigella T3SS effector IpaH defines"/>
    <property type="match status" value="1"/>
</dbReference>
<dbReference type="Pfam" id="PF20178">
    <property type="entry name" value="ToxA_N"/>
    <property type="match status" value="1"/>
</dbReference>
<dbReference type="PROSITE" id="PS52053">
    <property type="entry name" value="NEL"/>
    <property type="match status" value="1"/>
</dbReference>
<keyword evidence="5" id="KW-0843">Virulence</keyword>
<dbReference type="EMBL" id="MDDR01000007">
    <property type="protein sequence ID" value="OIN54113.1"/>
    <property type="molecule type" value="Genomic_DNA"/>
</dbReference>
<dbReference type="Gene3D" id="3.80.10.10">
    <property type="entry name" value="Ribonuclease Inhibitor"/>
    <property type="match status" value="1"/>
</dbReference>
<dbReference type="GO" id="GO:0061630">
    <property type="term" value="F:ubiquitin protein ligase activity"/>
    <property type="evidence" value="ECO:0007669"/>
    <property type="project" value="UniProtKB-EC"/>
</dbReference>
<dbReference type="InterPro" id="IPR029487">
    <property type="entry name" value="NEL_dom"/>
</dbReference>
<comment type="similarity">
    <text evidence="6">Belongs to the LRR-containing bacterial E3 ligase family.</text>
</comment>
<evidence type="ECO:0000256" key="2">
    <source>
        <dbReference type="ARBA" id="ARBA00012483"/>
    </source>
</evidence>
<accession>A0A1S2V5X5</accession>
<evidence type="ECO:0000259" key="7">
    <source>
        <dbReference type="PROSITE" id="PS52053"/>
    </source>
</evidence>
<dbReference type="InterPro" id="IPR001611">
    <property type="entry name" value="Leu-rich_rpt"/>
</dbReference>
<dbReference type="Pfam" id="PF14496">
    <property type="entry name" value="NEL"/>
    <property type="match status" value="1"/>
</dbReference>
<keyword evidence="4" id="KW-0677">Repeat</keyword>
<evidence type="ECO:0000313" key="10">
    <source>
        <dbReference type="Proteomes" id="UP000181661"/>
    </source>
</evidence>
<gene>
    <name evidence="8" type="ORF">BFL40_05270</name>
    <name evidence="9" type="ORF">SAMN04515675_1723</name>
</gene>
<dbReference type="RefSeq" id="WP_071482955.1">
    <property type="nucleotide sequence ID" value="NZ_FNTS01000002.1"/>
</dbReference>
<dbReference type="SUPFAM" id="SSF52058">
    <property type="entry name" value="L domain-like"/>
    <property type="match status" value="1"/>
</dbReference>
<dbReference type="GO" id="GO:0005576">
    <property type="term" value="C:extracellular region"/>
    <property type="evidence" value="ECO:0007669"/>
    <property type="project" value="UniProtKB-UniRule"/>
</dbReference>
<evidence type="ECO:0000313" key="8">
    <source>
        <dbReference type="EMBL" id="OIN54113.1"/>
    </source>
</evidence>
<evidence type="ECO:0000256" key="1">
    <source>
        <dbReference type="ARBA" id="ARBA00000900"/>
    </source>
</evidence>
<comment type="caution">
    <text evidence="8">The sequence shown here is derived from an EMBL/GenBank/DDBJ whole genome shotgun (WGS) entry which is preliminary data.</text>
</comment>
<reference evidence="9 11" key="2">
    <citation type="submission" date="2016-10" db="EMBL/GenBank/DDBJ databases">
        <authorList>
            <person name="Varghese N."/>
            <person name="Submissions S."/>
        </authorList>
    </citation>
    <scope>NUCLEOTIDE SEQUENCE [LARGE SCALE GENOMIC DNA]</scope>
    <source>
        <strain evidence="9 11">BS2773</strain>
    </source>
</reference>
<sequence length="1973" mass="220802">MVEPNTNTASQGPLIEFTAQQQGPLMASPEWSALQALDFLRTKFGGFLGTLNDEEKREYVRAQKAWIDAQKSLEQGISQLTKAFEQQALASLRAELKTLTGQDVDPTVAQIHTRYLQSSSRVRRAAHEDESERVVKVASVTLWDAACLNYDGLTGWSYPGRTGLADASYLDKEINATAGDFIALVRRLDIGGQLKERLDQALQAGASLGAEVMRLASAEFEFALIEALKNTTDSRIDRDKYQYVKRALAGEAQWERVEEMLLFVPHGLDNISWIPQTMGLVGQYVAPPPGDSLSIPHIVFSVSGCKGAFSFFPNRPGGSLRHNASHREACEEFHVAFHAFYSRGKVDWLYQIMLLRDCARLKQIAKKTPPPHDLEGFAKLIHSLAQSIPTTDRPRAIGYVRNSVQKVPVVSLNDFYIARCRANLQELANETPGFMSTLIELFQAVFSEILNVLLIPVPGALKGLGRVRAFAMFAALEQALIEGGSQAIKGEPGELLQGFADLVDLLVSGRLQTRLAIGVQRRHQRLYQQLSQSRSVGPDHQRLTNPQALERMLGVQDVPARDLEAVLDSSATSRHTLDQVWEGAQPSASLVEAAHRFRADKLIDWVAEGADPGRPAPVGAVEVIAPLLTQLEGWPVSTSLSIENHQGLEVRRYSKDATRPTTERVTVTALENHQFAYATPRRFTAHLPQAIAALLPAIFSGGEQMLRQLLAIQARVLKVDLFDVLTRFSDASRSIAGGASASVRRLLPDSVGRDYPVPAVITQLQTLHPELSPARLLEVLREHPLSEHQQTQLLQSQLQPEALYQALRVARQVARREAIVDGIFHPRRFNRQTQNWAATFAYGVLRDITGQALVVSPAAQAVPYISRGENRTVIVIDQGQGRFAPYCSGESRTGAGFSGADSFYDAILIQLPEADQLKLGGDAQQAITEFRYQVAQAMLRNRALDGSFYPYRREIEQYACTVDASLIAPQADALGLYRLGEGCYLYVEGAYFKVDQAVPLGPWRIQHPSLNDAYAPVLIHNGAGAWRHEWETPLTWDGQKPFYRLGPLTRALSPDAIEQIQQISGVTPDILRRMHVRNERPPVMLVETIERFNVHQRVKAGVEVGRDFFDQLLGEVGPDKADGLVGHAGVGRADQVTVLEAKVALDRPQMERFFFKELSHKSEVSSDPLAQVLQRHFPSLTAAISEDLVRNVTASERQSLLEGRVPLSLTRDIRWWLEYLRKTRAMEGVHLSAAFSEDSAKLILHILPDIDGWPKHLRVEVRERGHLIDSIGPVDGPLIRVLEPVGGSYQAYIPQTNGDRKPAGSPGTFLSVLLAALPPPERQTFGYTHAGGPAELTAEIGSRLTRHWEFAETMLEIGRRPWYNPPRRLADGRIGYPLSGGDELGPVDRAQVARMRELFPAKTDQEVFDLLENLSDSVSEREAAIDFLFKERDTLNGTLEQWSLQGDAGQASARNEAAERIRRCWRKEDSSRGVPYELHLDDLTLNDLPTLNAHFGHVMQLSVRNNLLETLPARFLRCFTALRTLHLDGNRLQNVPQGLDGLTHLQHLKLSNNLIKPNLRDVQRLEALSRLTKLDLSHNPIGHGARLNLTPLKVLSVLMLRGAKLHLLPLGVEMLENLRTFDLRDNQLTVLTESDLDLGERVHRAMNLHGNQLSQATLQLLGSYRRYPGYQNIDFGLWRDGVFPLPSVERWLVPVPLNEVPLRRAEWSLLVGEQMADRFFDLLWNLSSYPPLIALEHQALRQDVTQRIWLLIDGANHNGRLQQILFQAPMSYMSGGNDGWLLCLNDIELAMWPVQRLAGNIETAGPDFLNYYRALRRLGSIDHHLMREFPQQSSREACARILAYRIALAATLDLPLALSGRFDLASAVPRGESVNELRTRVLREEFGLNWPERVRGEEYWVEFLELKYTARFESFLGHYDRDLERALEQVDSGAMDEGAYLAFVSNIQTLRKADENTLITQLTQEEWTDFVIG</sequence>
<reference evidence="8 10" key="1">
    <citation type="submission" date="2016-08" db="EMBL/GenBank/DDBJ databases">
        <title>Draft genome sequence of Pseudomonas costantinii LMG 22119, type strain isolated from cultivated mushroom (Agaricus bisporus) sporophores.</title>
        <authorList>
            <person name="Tambong J.T."/>
        </authorList>
    </citation>
    <scope>NUCLEOTIDE SEQUENCE [LARGE SCALE GENOMIC DNA]</scope>
    <source>
        <strain evidence="8 10">LMG 22119</strain>
    </source>
</reference>
<organism evidence="8 10">
    <name type="scientific">Pseudomonas costantinii</name>
    <dbReference type="NCBI Taxonomy" id="168469"/>
    <lineage>
        <taxon>Bacteria</taxon>
        <taxon>Pseudomonadati</taxon>
        <taxon>Pseudomonadota</taxon>
        <taxon>Gammaproteobacteria</taxon>
        <taxon>Pseudomonadales</taxon>
        <taxon>Pseudomonadaceae</taxon>
        <taxon>Pseudomonas</taxon>
    </lineage>
</organism>
<evidence type="ECO:0000256" key="6">
    <source>
        <dbReference type="PROSITE-ProRule" id="PRU01398"/>
    </source>
</evidence>
<dbReference type="Proteomes" id="UP000181661">
    <property type="component" value="Unassembled WGS sequence"/>
</dbReference>
<dbReference type="InterPro" id="IPR032675">
    <property type="entry name" value="LRR_dom_sf"/>
</dbReference>
<dbReference type="OrthoDB" id="1467561at2"/>
<dbReference type="InterPro" id="IPR050216">
    <property type="entry name" value="LRR_domain-containing"/>
</dbReference>
<dbReference type="GO" id="GO:0005737">
    <property type="term" value="C:cytoplasm"/>
    <property type="evidence" value="ECO:0007669"/>
    <property type="project" value="TreeGrafter"/>
</dbReference>
<dbReference type="GO" id="GO:0016567">
    <property type="term" value="P:protein ubiquitination"/>
    <property type="evidence" value="ECO:0007669"/>
    <property type="project" value="InterPro"/>
</dbReference>
<dbReference type="SMART" id="SM00369">
    <property type="entry name" value="LRR_TYP"/>
    <property type="match status" value="4"/>
</dbReference>
<dbReference type="Proteomes" id="UP000182179">
    <property type="component" value="Unassembled WGS sequence"/>
</dbReference>
<comment type="catalytic activity">
    <reaction evidence="1">
        <text>S-ubiquitinyl-[E2 ubiquitin-conjugating enzyme]-L-cysteine + [acceptor protein]-L-lysine = [E2 ubiquitin-conjugating enzyme]-L-cysteine + N(6)-ubiquitinyl-[acceptor protein]-L-lysine.</text>
        <dbReference type="EC" id="2.3.2.27"/>
    </reaction>
</comment>
<dbReference type="PANTHER" id="PTHR48051">
    <property type="match status" value="1"/>
</dbReference>
<feature type="domain" description="NEL" evidence="7">
    <location>
        <begin position="1683"/>
        <end position="1973"/>
    </location>
</feature>
<dbReference type="InterPro" id="IPR046673">
    <property type="entry name" value="ToxA_N"/>
</dbReference>
<dbReference type="EC" id="2.3.2.27" evidence="2"/>
<keyword evidence="11" id="KW-1185">Reference proteome</keyword>
<dbReference type="PROSITE" id="PS51450">
    <property type="entry name" value="LRR"/>
    <property type="match status" value="1"/>
</dbReference>
<dbReference type="EMBL" id="FNTS01000002">
    <property type="protein sequence ID" value="SED60486.1"/>
    <property type="molecule type" value="Genomic_DNA"/>
</dbReference>
<dbReference type="InterPro" id="IPR003591">
    <property type="entry name" value="Leu-rich_rpt_typical-subtyp"/>
</dbReference>
<keyword evidence="6" id="KW-0964">Secreted</keyword>
<dbReference type="Pfam" id="PF13855">
    <property type="entry name" value="LRR_8"/>
    <property type="match status" value="1"/>
</dbReference>
<evidence type="ECO:0000256" key="3">
    <source>
        <dbReference type="ARBA" id="ARBA00022614"/>
    </source>
</evidence>
<keyword evidence="6" id="KW-0833">Ubl conjugation pathway</keyword>
<evidence type="ECO:0000313" key="11">
    <source>
        <dbReference type="Proteomes" id="UP000182179"/>
    </source>
</evidence>
<keyword evidence="6" id="KW-1035">Host cytoplasm</keyword>